<accession>A0A8J2RT06</accession>
<evidence type="ECO:0000259" key="5">
    <source>
        <dbReference type="PROSITE" id="PS50865"/>
    </source>
</evidence>
<dbReference type="GO" id="GO:0005634">
    <property type="term" value="C:nucleus"/>
    <property type="evidence" value="ECO:0007669"/>
    <property type="project" value="TreeGrafter"/>
</dbReference>
<dbReference type="InterPro" id="IPR050869">
    <property type="entry name" value="H3K4_H4K5_MeTrfase"/>
</dbReference>
<dbReference type="InterPro" id="IPR011990">
    <property type="entry name" value="TPR-like_helical_dom_sf"/>
</dbReference>
<dbReference type="GO" id="GO:0008270">
    <property type="term" value="F:zinc ion binding"/>
    <property type="evidence" value="ECO:0007669"/>
    <property type="project" value="UniProtKB-KW"/>
</dbReference>
<keyword evidence="1" id="KW-0479">Metal-binding</keyword>
<dbReference type="AlphaFoldDB" id="A0A8J2RT06"/>
<dbReference type="OrthoDB" id="265717at2759"/>
<dbReference type="EMBL" id="CAKKLH010000079">
    <property type="protein sequence ID" value="CAH0102343.1"/>
    <property type="molecule type" value="Genomic_DNA"/>
</dbReference>
<dbReference type="SUPFAM" id="SSF82199">
    <property type="entry name" value="SET domain"/>
    <property type="match status" value="1"/>
</dbReference>
<dbReference type="InterPro" id="IPR046341">
    <property type="entry name" value="SET_dom_sf"/>
</dbReference>
<evidence type="ECO:0000313" key="6">
    <source>
        <dbReference type="EMBL" id="CAH0102343.1"/>
    </source>
</evidence>
<evidence type="ECO:0000313" key="7">
    <source>
        <dbReference type="Proteomes" id="UP000789390"/>
    </source>
</evidence>
<dbReference type="Gene3D" id="2.170.270.10">
    <property type="entry name" value="SET domain"/>
    <property type="match status" value="1"/>
</dbReference>
<dbReference type="PROSITE" id="PS50865">
    <property type="entry name" value="ZF_MYND_2"/>
    <property type="match status" value="1"/>
</dbReference>
<dbReference type="Gene3D" id="1.10.220.160">
    <property type="match status" value="1"/>
</dbReference>
<evidence type="ECO:0000256" key="4">
    <source>
        <dbReference type="PROSITE-ProRule" id="PRU00134"/>
    </source>
</evidence>
<evidence type="ECO:0000256" key="2">
    <source>
        <dbReference type="ARBA" id="ARBA00022771"/>
    </source>
</evidence>
<keyword evidence="2 4" id="KW-0863">Zinc-finger</keyword>
<keyword evidence="3" id="KW-0862">Zinc</keyword>
<name>A0A8J2RT06_9CRUS</name>
<evidence type="ECO:0000256" key="3">
    <source>
        <dbReference type="ARBA" id="ARBA00022833"/>
    </source>
</evidence>
<protein>
    <recommendedName>
        <fullName evidence="5">MYND-type domain-containing protein</fullName>
    </recommendedName>
</protein>
<dbReference type="Proteomes" id="UP000789390">
    <property type="component" value="Unassembled WGS sequence"/>
</dbReference>
<feature type="domain" description="MYND-type" evidence="5">
    <location>
        <begin position="35"/>
        <end position="73"/>
    </location>
</feature>
<dbReference type="Gene3D" id="1.25.40.970">
    <property type="match status" value="1"/>
</dbReference>
<dbReference type="PROSITE" id="PS01360">
    <property type="entry name" value="ZF_MYND_1"/>
    <property type="match status" value="1"/>
</dbReference>
<comment type="caution">
    <text evidence="6">The sequence shown here is derived from an EMBL/GenBank/DDBJ whole genome shotgun (WGS) entry which is preliminary data.</text>
</comment>
<dbReference type="InterPro" id="IPR002893">
    <property type="entry name" value="Znf_MYND"/>
</dbReference>
<proteinExistence type="predicted"/>
<organism evidence="6 7">
    <name type="scientific">Daphnia galeata</name>
    <dbReference type="NCBI Taxonomy" id="27404"/>
    <lineage>
        <taxon>Eukaryota</taxon>
        <taxon>Metazoa</taxon>
        <taxon>Ecdysozoa</taxon>
        <taxon>Arthropoda</taxon>
        <taxon>Crustacea</taxon>
        <taxon>Branchiopoda</taxon>
        <taxon>Diplostraca</taxon>
        <taxon>Cladocera</taxon>
        <taxon>Anomopoda</taxon>
        <taxon>Daphniidae</taxon>
        <taxon>Daphnia</taxon>
    </lineage>
</organism>
<reference evidence="6" key="1">
    <citation type="submission" date="2021-11" db="EMBL/GenBank/DDBJ databases">
        <authorList>
            <person name="Schell T."/>
        </authorList>
    </citation>
    <scope>NUCLEOTIDE SEQUENCE</scope>
    <source>
        <strain evidence="6">M5</strain>
    </source>
</reference>
<sequence>MRNTGKQEPIPKGTTILESLPFVYCLKSSFRRELCDFCLKANSNLRKCCGCMVVSYCGRVCQREGWKDHKGECKNFVKVKPNVPTDSVRLIARLILKLQRGGDMEAEHVTPVWSRKFKDLLSHRKEIKEDTKRMEYFMTICGVLNEYLSNEILPNSVELLGIYGRMCINSFNILNGEMQAIGTGIYLAPSILDHSCSPNAVATFEGFKLRIQLTQEISKLDWDSIRISYIDLMNSKSHRRKELKDRYYFDCDCPRCKSDDIDRYHYAAKCPSCQNPIIVKKGDQFPPCVCGSKLNSSLTKQFWEASEFNLDVCKLCIAKQDNLFHDLCLIRSKIMDAAFDSAIQLQLWEAAIQYGIPLIQAYKLWYGEEHPLTAILLLKLFKITLLTSSTNDSVALKYYEEAAKIIELTHGRNSSFYRQDVKPLILWILWFDQVEPKDRLNIQLHQHELSSILILQ</sequence>
<dbReference type="PANTHER" id="PTHR12197:SF251">
    <property type="entry name" value="EG:BACR7C10.4 PROTEIN"/>
    <property type="match status" value="1"/>
</dbReference>
<evidence type="ECO:0000256" key="1">
    <source>
        <dbReference type="ARBA" id="ARBA00022723"/>
    </source>
</evidence>
<gene>
    <name evidence="6" type="ORF">DGAL_LOCUS4738</name>
</gene>
<dbReference type="Gene3D" id="6.10.140.2220">
    <property type="match status" value="1"/>
</dbReference>
<dbReference type="Pfam" id="PF01753">
    <property type="entry name" value="zf-MYND"/>
    <property type="match status" value="1"/>
</dbReference>
<dbReference type="PANTHER" id="PTHR12197">
    <property type="entry name" value="HISTONE-LYSINE N-METHYLTRANSFERASE SMYD"/>
    <property type="match status" value="1"/>
</dbReference>
<keyword evidence="7" id="KW-1185">Reference proteome</keyword>
<dbReference type="Gene3D" id="1.25.40.10">
    <property type="entry name" value="Tetratricopeptide repeat domain"/>
    <property type="match status" value="1"/>
</dbReference>